<feature type="repeat" description="WD" evidence="3">
    <location>
        <begin position="1219"/>
        <end position="1251"/>
    </location>
</feature>
<dbReference type="SMART" id="SM00320">
    <property type="entry name" value="WD40"/>
    <property type="match status" value="14"/>
</dbReference>
<dbReference type="OrthoDB" id="529190at2759"/>
<dbReference type="SUPFAM" id="SSF50978">
    <property type="entry name" value="WD40 repeat-like"/>
    <property type="match status" value="2"/>
</dbReference>
<dbReference type="Pfam" id="PF24883">
    <property type="entry name" value="NPHP3_N"/>
    <property type="match status" value="1"/>
</dbReference>
<dbReference type="PROSITE" id="PS50294">
    <property type="entry name" value="WD_REPEATS_REGION"/>
    <property type="match status" value="12"/>
</dbReference>
<feature type="repeat" description="WD" evidence="3">
    <location>
        <begin position="1135"/>
        <end position="1176"/>
    </location>
</feature>
<dbReference type="InterPro" id="IPR020472">
    <property type="entry name" value="WD40_PAC1"/>
</dbReference>
<feature type="compositionally biased region" description="Gly residues" evidence="4">
    <location>
        <begin position="1551"/>
        <end position="1568"/>
    </location>
</feature>
<dbReference type="InterPro" id="IPR056884">
    <property type="entry name" value="NPHP3-like_N"/>
</dbReference>
<feature type="region of interest" description="Disordered" evidence="4">
    <location>
        <begin position="1"/>
        <end position="65"/>
    </location>
</feature>
<dbReference type="Gene3D" id="2.130.10.10">
    <property type="entry name" value="YVTN repeat-like/Quinoprotein amine dehydrogenase"/>
    <property type="match status" value="6"/>
</dbReference>
<sequence length="1671" mass="169385">MGCSASVARPNDEKSAPATGQKNAGGGAATGNKPGAGGKGGWSGGKAGSNGSAAPEPTPAEETEEQWLAPDAGGANVPLQLPPHMPRGLRKFWTDCFATEVVTFDKFFDQVIQETEEQIPALADTARARIAERLRASGGSAGVLPPDEQLLRQLLRQVVLEMEPPGPGVNSRFSSADLNRLAHMCQAWAGPGAEPPKSMAGLLGAVVQGFEPRGLVVAEVGDMRAIAAGLAPTLLPGRVGAKAAAHYLAAFDPASRRRLIETYDGWVRKLPSEEGRRALLVYGGAGHGKSTAAAALASNPVLPYGAVAGAHFVRASDPRTCDPGLYVRTLVVQLAAAFPPLRPQLLMRVGGGGGEAAARAALGAEEVVERFLAVPLQKLESELRDAERPLVFIIDGLDEAGAAASGAGGGGGNPLLALIVNHLAKLPKAIRFVVFSRPEPDIVAGLDAAFGGAAGASVLPQYARPHMEDLGMLTDGALRHVLASPSLVAEGEALTEDTPLALDKERIPGVQAVLDKSAGAFAYLTRLKDGLRDRPRWTLADLTAFPAGLMPSYPHTFTQLVGAAGWDGSARGRAVRRALQVLLAAAEPPPIGILAAAWSLGHGGGADGAAAALAAPSATPRVARPEAAAEQTARLLLRHLGGLYVTWGGRVEPYHRSLHDWLTGRDAGATGEPAPPNAAFFVEAAPGHAALAAASVWLVAPDVARAAGLPELASAAAAAAAAALPAAGGVGGGGVGGGGATGHAAAAADVLAVEYALRYGVRHLVTVANGRKANEGASDTARAVLEKLLCADFGFWASVFRSGLAGAVLKDLQQLQPPASAGGGGGGAAAGGARGAAAAVPASPVTFADALRWLASHLPELSGARSTEEVVISAMGCPWGTAVYEAAARHWRAAAAAGGRPAWRLRAAVGVPRHWPAARQTLTGHTGYVTSAAWAPDGRLLATAGGEDRYLRLWDMAGAGGCTAAWQAHDRRTVAVGFNSEGRLLASAGEDPEVKVWAAPGGGLTTTLKGHTAAAKAVAWCPAEPHVLVTGSDDETGRVWDVRNGACTAVLKHGAAVSAVALSPDGRLAVTGGADYAVKVFITTSGDCTVTFSGHSHTVLAVAWHPQRRTCIASAGADRSILVWDTVTKSRVGAMEGHTETVRGLCWSPDGRLLASASNDTTVRVWDANSGSCASTLKGHTNAVLTVAWSAGGGLASGSADKSVRLWDPSAGKEELGMAQAHTDVVTGLAWSPDSTQLASSSGDGSVRLWDAAPGPGGGRCVKVLTGHSGRVRSVVWGATVQLLASGGDDSSVRLWDPKTGKNTNKLEAHSGAVNAVALSPDCGLVASGGTDSSVRVFDVELGGLSTATLRGQPATVRCVAWSPDAKQLAAASDDNCVRLWDLAKQACTETLMGHMGQVVAVAYSPSGEQLATASMDKSVRIWSVASGKCVATFENAHPDGSGVACLAWSPEGRLLASGGGDRLVRLWDVVGGGCVATIPAQGTMVAALAWSPNGRCLAAAAGKAIRWFDIYKPGEAVPEDAVPISAAVGGAASGGGAGGSPRLQQQGTFTRGGGAGSAGGVPPGGAGLQQAPTLLRRPNAEAYIGGGGDLPASLLQSPTLQRPGPGAGPGAGGGPGPYAISGSGGGAPPPPVLIQAPTLTRRPDASAYINGGGDVPQFTSQGTFPRRTML</sequence>
<evidence type="ECO:0000256" key="3">
    <source>
        <dbReference type="PROSITE-ProRule" id="PRU00221"/>
    </source>
</evidence>
<feature type="repeat" description="WD" evidence="3">
    <location>
        <begin position="1307"/>
        <end position="1341"/>
    </location>
</feature>
<dbReference type="PANTHER" id="PTHR44019:SF8">
    <property type="entry name" value="POC1 CENTRIOLAR PROTEIN HOMOLOG"/>
    <property type="match status" value="1"/>
</dbReference>
<gene>
    <name evidence="6" type="ORF">HXX76_014582</name>
</gene>
<evidence type="ECO:0000256" key="1">
    <source>
        <dbReference type="ARBA" id="ARBA00022574"/>
    </source>
</evidence>
<keyword evidence="2" id="KW-0677">Repeat</keyword>
<organism evidence="6 7">
    <name type="scientific">Chlamydomonas incerta</name>
    <dbReference type="NCBI Taxonomy" id="51695"/>
    <lineage>
        <taxon>Eukaryota</taxon>
        <taxon>Viridiplantae</taxon>
        <taxon>Chlorophyta</taxon>
        <taxon>core chlorophytes</taxon>
        <taxon>Chlorophyceae</taxon>
        <taxon>CS clade</taxon>
        <taxon>Chlamydomonadales</taxon>
        <taxon>Chlamydomonadaceae</taxon>
        <taxon>Chlamydomonas</taxon>
    </lineage>
</organism>
<evidence type="ECO:0000313" key="6">
    <source>
        <dbReference type="EMBL" id="KAG2424373.1"/>
    </source>
</evidence>
<comment type="caution">
    <text evidence="6">The sequence shown here is derived from an EMBL/GenBank/DDBJ whole genome shotgun (WGS) entry which is preliminary data.</text>
</comment>
<reference evidence="6" key="1">
    <citation type="journal article" date="2020" name="bioRxiv">
        <title>Comparative genomics of Chlamydomonas.</title>
        <authorList>
            <person name="Craig R.J."/>
            <person name="Hasan A.R."/>
            <person name="Ness R.W."/>
            <person name="Keightley P.D."/>
        </authorList>
    </citation>
    <scope>NUCLEOTIDE SEQUENCE</scope>
    <source>
        <strain evidence="6">SAG 7.73</strain>
    </source>
</reference>
<feature type="repeat" description="WD" evidence="3">
    <location>
        <begin position="1392"/>
        <end position="1433"/>
    </location>
</feature>
<evidence type="ECO:0000313" key="7">
    <source>
        <dbReference type="Proteomes" id="UP000650467"/>
    </source>
</evidence>
<feature type="repeat" description="WD" evidence="3">
    <location>
        <begin position="1092"/>
        <end position="1134"/>
    </location>
</feature>
<feature type="compositionally biased region" description="Gly residues" evidence="4">
    <location>
        <begin position="1606"/>
        <end position="1627"/>
    </location>
</feature>
<proteinExistence type="predicted"/>
<feature type="repeat" description="WD" evidence="3">
    <location>
        <begin position="1350"/>
        <end position="1391"/>
    </location>
</feature>
<evidence type="ECO:0000256" key="4">
    <source>
        <dbReference type="SAM" id="MobiDB-lite"/>
    </source>
</evidence>
<dbReference type="InterPro" id="IPR050505">
    <property type="entry name" value="WDR55/POC1"/>
</dbReference>
<feature type="region of interest" description="Disordered" evidence="4">
    <location>
        <begin position="1648"/>
        <end position="1671"/>
    </location>
</feature>
<dbReference type="PRINTS" id="PR00320">
    <property type="entry name" value="GPROTEINBRPT"/>
</dbReference>
<feature type="repeat" description="WD" evidence="3">
    <location>
        <begin position="966"/>
        <end position="997"/>
    </location>
</feature>
<evidence type="ECO:0000256" key="2">
    <source>
        <dbReference type="ARBA" id="ARBA00022737"/>
    </source>
</evidence>
<feature type="compositionally biased region" description="Gly residues" evidence="4">
    <location>
        <begin position="23"/>
        <end position="48"/>
    </location>
</feature>
<name>A0A835SBS1_CHLIN</name>
<keyword evidence="7" id="KW-1185">Reference proteome</keyword>
<keyword evidence="1 3" id="KW-0853">WD repeat</keyword>
<dbReference type="InterPro" id="IPR001680">
    <property type="entry name" value="WD40_rpt"/>
</dbReference>
<feature type="domain" description="Nephrocystin 3-like N-terminal" evidence="5">
    <location>
        <begin position="272"/>
        <end position="437"/>
    </location>
</feature>
<dbReference type="PANTHER" id="PTHR44019">
    <property type="entry name" value="WD REPEAT-CONTAINING PROTEIN 55"/>
    <property type="match status" value="1"/>
</dbReference>
<dbReference type="InterPro" id="IPR036322">
    <property type="entry name" value="WD40_repeat_dom_sf"/>
</dbReference>
<feature type="repeat" description="WD" evidence="3">
    <location>
        <begin position="1437"/>
        <end position="1478"/>
    </location>
</feature>
<evidence type="ECO:0000259" key="5">
    <source>
        <dbReference type="Pfam" id="PF24883"/>
    </source>
</evidence>
<feature type="repeat" description="WD" evidence="3">
    <location>
        <begin position="1177"/>
        <end position="1208"/>
    </location>
</feature>
<feature type="repeat" description="WD" evidence="3">
    <location>
        <begin position="1050"/>
        <end position="1091"/>
    </location>
</feature>
<dbReference type="EMBL" id="JAEHOC010000066">
    <property type="protein sequence ID" value="KAG2424373.1"/>
    <property type="molecule type" value="Genomic_DNA"/>
</dbReference>
<protein>
    <recommendedName>
        <fullName evidence="5">Nephrocystin 3-like N-terminal domain-containing protein</fullName>
    </recommendedName>
</protein>
<dbReference type="CDD" id="cd00200">
    <property type="entry name" value="WD40"/>
    <property type="match status" value="2"/>
</dbReference>
<accession>A0A835SBS1</accession>
<feature type="repeat" description="WD" evidence="3">
    <location>
        <begin position="922"/>
        <end position="956"/>
    </location>
</feature>
<feature type="repeat" description="WD" evidence="3">
    <location>
        <begin position="1265"/>
        <end position="1306"/>
    </location>
</feature>
<dbReference type="Pfam" id="PF00400">
    <property type="entry name" value="WD40"/>
    <property type="match status" value="14"/>
</dbReference>
<feature type="repeat" description="WD" evidence="3">
    <location>
        <begin position="1008"/>
        <end position="1050"/>
    </location>
</feature>
<dbReference type="PROSITE" id="PS50082">
    <property type="entry name" value="WD_REPEATS_2"/>
    <property type="match status" value="13"/>
</dbReference>
<dbReference type="Proteomes" id="UP000650467">
    <property type="component" value="Unassembled WGS sequence"/>
</dbReference>
<dbReference type="PROSITE" id="PS00678">
    <property type="entry name" value="WD_REPEATS_1"/>
    <property type="match status" value="4"/>
</dbReference>
<feature type="region of interest" description="Disordered" evidence="4">
    <location>
        <begin position="1531"/>
        <end position="1628"/>
    </location>
</feature>
<dbReference type="InterPro" id="IPR015943">
    <property type="entry name" value="WD40/YVTN_repeat-like_dom_sf"/>
</dbReference>
<dbReference type="InterPro" id="IPR019775">
    <property type="entry name" value="WD40_repeat_CS"/>
</dbReference>